<proteinExistence type="predicted"/>
<organism evidence="1 2">
    <name type="scientific">Paramuricea clavata</name>
    <name type="common">Red gorgonian</name>
    <name type="synonym">Violescent sea-whip</name>
    <dbReference type="NCBI Taxonomy" id="317549"/>
    <lineage>
        <taxon>Eukaryota</taxon>
        <taxon>Metazoa</taxon>
        <taxon>Cnidaria</taxon>
        <taxon>Anthozoa</taxon>
        <taxon>Octocorallia</taxon>
        <taxon>Malacalcyonacea</taxon>
        <taxon>Plexauridae</taxon>
        <taxon>Paramuricea</taxon>
    </lineage>
</organism>
<gene>
    <name evidence="1" type="ORF">PACLA_8A065567</name>
</gene>
<evidence type="ECO:0000313" key="2">
    <source>
        <dbReference type="Proteomes" id="UP001152795"/>
    </source>
</evidence>
<accession>A0A6S7FV42</accession>
<dbReference type="Proteomes" id="UP001152795">
    <property type="component" value="Unassembled WGS sequence"/>
</dbReference>
<dbReference type="EMBL" id="CACRXK020000257">
    <property type="protein sequence ID" value="CAB3980109.1"/>
    <property type="molecule type" value="Genomic_DNA"/>
</dbReference>
<dbReference type="AlphaFoldDB" id="A0A6S7FV42"/>
<evidence type="ECO:0000313" key="1">
    <source>
        <dbReference type="EMBL" id="CAB3980109.1"/>
    </source>
</evidence>
<comment type="caution">
    <text evidence="1">The sequence shown here is derived from an EMBL/GenBank/DDBJ whole genome shotgun (WGS) entry which is preliminary data.</text>
</comment>
<reference evidence="1" key="1">
    <citation type="submission" date="2020-04" db="EMBL/GenBank/DDBJ databases">
        <authorList>
            <person name="Alioto T."/>
            <person name="Alioto T."/>
            <person name="Gomez Garrido J."/>
        </authorList>
    </citation>
    <scope>NUCLEOTIDE SEQUENCE</scope>
    <source>
        <strain evidence="1">A484AB</strain>
    </source>
</reference>
<protein>
    <submittedName>
        <fullName evidence="1">Uncharacterized protein</fullName>
    </submittedName>
</protein>
<sequence>MHPLFLGPSIVHHRKLYSSYKHLLQILGNIDPATKLIKAFGTDDEINLYTALKDEWVEADHLSCFIHMRRNVERKLRDLGIKGGEVSKFLAEIFYENGILAAESPLEFDARLQLLEVVWNDREQAETKKNNPILYDRYWILTEKDAEEFVRADQIVIEASFVMAQVEYHFVKGYETFNMGSKWWSFSLVNASPISIGSWRNANADHPPKFAVPYQKLPNHHQSARTSVNSSKDRKLIFDTCSEHRS</sequence>
<name>A0A6S7FV42_PARCT</name>
<keyword evidence="2" id="KW-1185">Reference proteome</keyword>